<sequence length="78" mass="9016">MQQESQASQTGQTSSSVQPSVCSICLVEEPPPWREQPMNEELREYARSYISPPKLYYPSMRAALDVWGQDFNKEDYPE</sequence>
<gene>
    <name evidence="2" type="ORF">CNR37_00074</name>
</gene>
<dbReference type="EMBL" id="MG018930">
    <property type="protein sequence ID" value="ATW58281.1"/>
    <property type="molecule type" value="Genomic_DNA"/>
</dbReference>
<reference evidence="2 3" key="1">
    <citation type="submission" date="2017-09" db="EMBL/GenBank/DDBJ databases">
        <authorList>
            <person name="Ehlers B."/>
            <person name="Leendertz F.H."/>
        </authorList>
    </citation>
    <scope>NUCLEOTIDE SEQUENCE [LARGE SCALE GENOMIC DNA]</scope>
</reference>
<protein>
    <submittedName>
        <fullName evidence="2">Uncharacterized protein</fullName>
    </submittedName>
</protein>
<evidence type="ECO:0000313" key="2">
    <source>
        <dbReference type="EMBL" id="ATW58281.1"/>
    </source>
</evidence>
<evidence type="ECO:0000256" key="1">
    <source>
        <dbReference type="SAM" id="MobiDB-lite"/>
    </source>
</evidence>
<keyword evidence="3" id="KW-1185">Reference proteome</keyword>
<feature type="region of interest" description="Disordered" evidence="1">
    <location>
        <begin position="1"/>
        <end position="20"/>
    </location>
</feature>
<evidence type="ECO:0000313" key="3">
    <source>
        <dbReference type="Proteomes" id="UP000241096"/>
    </source>
</evidence>
<accession>A0A2H4P7Z7</accession>
<proteinExistence type="predicted"/>
<organism evidence="2 3">
    <name type="scientific">Pseudomonas phage ventosus</name>
    <dbReference type="NCBI Taxonomy" id="2048980"/>
    <lineage>
        <taxon>Viruses</taxon>
        <taxon>Duplodnaviria</taxon>
        <taxon>Heunggongvirae</taxon>
        <taxon>Uroviricota</taxon>
        <taxon>Caudoviricetes</taxon>
        <taxon>Vandenendeviridae</taxon>
        <taxon>Gorskivirinae</taxon>
        <taxon>Ventosusvirus</taxon>
        <taxon>Ventosusvirus ventosus</taxon>
    </lineage>
</organism>
<dbReference type="Proteomes" id="UP000241096">
    <property type="component" value="Segment"/>
</dbReference>
<name>A0A2H4P7Z7_9CAUD</name>